<evidence type="ECO:0000313" key="4">
    <source>
        <dbReference type="Proteomes" id="UP001528850"/>
    </source>
</evidence>
<feature type="signal peptide" evidence="1">
    <location>
        <begin position="1"/>
        <end position="19"/>
    </location>
</feature>
<sequence>MKRIALLLLGLWPCHAALADDASGRVAVWAPSVTAGGPALRAQTLRMVVHPSADGAAPRVRLSNLRGTAPLHVGHATLGEQSSQAAVAPGSLHPLTVHGKTGFTLPPGGEVWTDPVRMTVTTQRNLLVSLYLPDAVDSSTFHHDAFDTTYASASDAGDHAGDLDAAAFTAQSTSWYQLSALTVVAPGHDTVVAFGDSITDGYDTPIGANARWPDALARRLAAAGIPLAVIDAGIGGNRVLTDAPNPTQGLSALHRFDHDVLSLPRVRTVILFEGINDIGNDAGPGGRPLTADDLIEGYRQLIARAHAAHLRILGATLLPYKGAGYFSDKGEGIRQAVNRWIRDAGAFDGVLDIDQALRDPADPQRLRTAYDAGDHLHPNAQGMKAIAEVVELDALTRQKPAATRPGG</sequence>
<proteinExistence type="predicted"/>
<dbReference type="InterPro" id="IPR036514">
    <property type="entry name" value="SGNH_hydro_sf"/>
</dbReference>
<dbReference type="PANTHER" id="PTHR43784">
    <property type="entry name" value="GDSL-LIKE LIPASE/ACYLHYDROLASE, PUTATIVE (AFU_ORTHOLOGUE AFUA_2G00820)-RELATED"/>
    <property type="match status" value="1"/>
</dbReference>
<evidence type="ECO:0000256" key="1">
    <source>
        <dbReference type="SAM" id="SignalP"/>
    </source>
</evidence>
<accession>A0ABT6BCW9</accession>
<keyword evidence="3" id="KW-0378">Hydrolase</keyword>
<comment type="caution">
    <text evidence="3">The sequence shown here is derived from an EMBL/GenBank/DDBJ whole genome shotgun (WGS) entry which is preliminary data.</text>
</comment>
<dbReference type="InterPro" id="IPR053140">
    <property type="entry name" value="GDSL_Rv0518-like"/>
</dbReference>
<organism evidence="3 4">
    <name type="scientific">Luteibacter sahnii</name>
    <dbReference type="NCBI Taxonomy" id="3021977"/>
    <lineage>
        <taxon>Bacteria</taxon>
        <taxon>Pseudomonadati</taxon>
        <taxon>Pseudomonadota</taxon>
        <taxon>Gammaproteobacteria</taxon>
        <taxon>Lysobacterales</taxon>
        <taxon>Rhodanobacteraceae</taxon>
        <taxon>Luteibacter</taxon>
    </lineage>
</organism>
<reference evidence="3 4" key="1">
    <citation type="journal article" date="2024" name="Curr. Microbiol.">
        <title>Luteibacter sahnii sp. nov., A Novel Yellow-Colored Xanthomonadin Pigment Producing Probiotic Bacterium from Healthy Rice Seed Microbiome.</title>
        <authorList>
            <person name="Jaiswal G."/>
            <person name="Rana R."/>
            <person name="Nayak P.K."/>
            <person name="Chouhan R."/>
            <person name="Gandhi S.G."/>
            <person name="Patel H.K."/>
            <person name="Patil P.B."/>
        </authorList>
    </citation>
    <scope>NUCLEOTIDE SEQUENCE [LARGE SCALE GENOMIC DNA]</scope>
    <source>
        <strain evidence="3 4">PPL201</strain>
    </source>
</reference>
<dbReference type="InterPro" id="IPR013830">
    <property type="entry name" value="SGNH_hydro"/>
</dbReference>
<protein>
    <submittedName>
        <fullName evidence="3">SGNH/GDSL hydrolase family protein</fullName>
    </submittedName>
</protein>
<dbReference type="CDD" id="cd01830">
    <property type="entry name" value="XynE_like"/>
    <property type="match status" value="1"/>
</dbReference>
<dbReference type="Pfam" id="PF13472">
    <property type="entry name" value="Lipase_GDSL_2"/>
    <property type="match status" value="1"/>
</dbReference>
<dbReference type="EMBL" id="JARJJS010000003">
    <property type="protein sequence ID" value="MDF4025984.1"/>
    <property type="molecule type" value="Genomic_DNA"/>
</dbReference>
<feature type="domain" description="SGNH hydrolase-type esterase" evidence="2">
    <location>
        <begin position="193"/>
        <end position="385"/>
    </location>
</feature>
<gene>
    <name evidence="3" type="ORF">P3W24_13480</name>
</gene>
<feature type="chain" id="PRO_5047098626" evidence="1">
    <location>
        <begin position="20"/>
        <end position="407"/>
    </location>
</feature>
<keyword evidence="4" id="KW-1185">Reference proteome</keyword>
<dbReference type="Gene3D" id="3.40.50.1110">
    <property type="entry name" value="SGNH hydrolase"/>
    <property type="match status" value="1"/>
</dbReference>
<name>A0ABT6BCW9_9GAMM</name>
<dbReference type="GO" id="GO:0016787">
    <property type="term" value="F:hydrolase activity"/>
    <property type="evidence" value="ECO:0007669"/>
    <property type="project" value="UniProtKB-KW"/>
</dbReference>
<dbReference type="Proteomes" id="UP001528850">
    <property type="component" value="Unassembled WGS sequence"/>
</dbReference>
<dbReference type="SUPFAM" id="SSF52266">
    <property type="entry name" value="SGNH hydrolase"/>
    <property type="match status" value="1"/>
</dbReference>
<keyword evidence="1" id="KW-0732">Signal</keyword>
<evidence type="ECO:0000313" key="3">
    <source>
        <dbReference type="EMBL" id="MDF4025984.1"/>
    </source>
</evidence>
<evidence type="ECO:0000259" key="2">
    <source>
        <dbReference type="Pfam" id="PF13472"/>
    </source>
</evidence>
<dbReference type="PANTHER" id="PTHR43784:SF2">
    <property type="entry name" value="GDSL-LIKE LIPASE_ACYLHYDROLASE, PUTATIVE (AFU_ORTHOLOGUE AFUA_2G00820)-RELATED"/>
    <property type="match status" value="1"/>
</dbReference>